<protein>
    <submittedName>
        <fullName evidence="2">AAA family ATPase</fullName>
    </submittedName>
</protein>
<dbReference type="AlphaFoldDB" id="A0A7X2MYX2"/>
<evidence type="ECO:0000313" key="3">
    <source>
        <dbReference type="Proteomes" id="UP000460287"/>
    </source>
</evidence>
<sequence>MIKGYKTQIMDYYEKIRYHERKALQERKDNIKREHPEILDLENEIGRLSIKLSMDILRHGNADDVVSKTREAITDLRVQKAELLVAYGYGQDYLSMHYQCSKCNDTGYIGTKRCSCFDRYLVKLYYKSSELAESIKTNNFNTFNLDFYSPRSDGSEKFSPRDNIEQILSYIKNDYIPNFKNHSVNMLFYGDPGTGKTFMTQCIAKELLDKGFLVIYKTSDELNKDLRTITFDNDKALEESLINCDLLIIDDLGAEQITDFSVTNFFTFLNKKLIKNKKMLISTNLLLSDLTKSYTERITSRLFGNFRLQKFYTEDIRIQKKSLRQNRFSEKTILNQ</sequence>
<dbReference type="PANTHER" id="PTHR30050:SF4">
    <property type="entry name" value="ATP-BINDING PROTEIN RV3427C IN INSERTION SEQUENCE-RELATED"/>
    <property type="match status" value="1"/>
</dbReference>
<dbReference type="GO" id="GO:0005524">
    <property type="term" value="F:ATP binding"/>
    <property type="evidence" value="ECO:0007669"/>
    <property type="project" value="InterPro"/>
</dbReference>
<dbReference type="SMART" id="SM00382">
    <property type="entry name" value="AAA"/>
    <property type="match status" value="1"/>
</dbReference>
<dbReference type="Proteomes" id="UP000460287">
    <property type="component" value="Unassembled WGS sequence"/>
</dbReference>
<name>A0A7X2MYX2_9CLOT</name>
<gene>
    <name evidence="2" type="ORF">FYJ33_09550</name>
</gene>
<dbReference type="InterPro" id="IPR027417">
    <property type="entry name" value="P-loop_NTPase"/>
</dbReference>
<dbReference type="GO" id="GO:0006260">
    <property type="term" value="P:DNA replication"/>
    <property type="evidence" value="ECO:0007669"/>
    <property type="project" value="TreeGrafter"/>
</dbReference>
<dbReference type="CDD" id="cd00009">
    <property type="entry name" value="AAA"/>
    <property type="match status" value="1"/>
</dbReference>
<dbReference type="InterPro" id="IPR003593">
    <property type="entry name" value="AAA+_ATPase"/>
</dbReference>
<dbReference type="EMBL" id="VULX01000013">
    <property type="protein sequence ID" value="MSR91646.1"/>
    <property type="molecule type" value="Genomic_DNA"/>
</dbReference>
<organism evidence="2 3">
    <name type="scientific">Inconstantimicrobium porci</name>
    <dbReference type="NCBI Taxonomy" id="2652291"/>
    <lineage>
        <taxon>Bacteria</taxon>
        <taxon>Bacillati</taxon>
        <taxon>Bacillota</taxon>
        <taxon>Clostridia</taxon>
        <taxon>Eubacteriales</taxon>
        <taxon>Clostridiaceae</taxon>
        <taxon>Inconstantimicrobium</taxon>
    </lineage>
</organism>
<dbReference type="Gene3D" id="3.40.50.300">
    <property type="entry name" value="P-loop containing nucleotide triphosphate hydrolases"/>
    <property type="match status" value="1"/>
</dbReference>
<dbReference type="NCBIfam" id="NF005304">
    <property type="entry name" value="PRK06835.1"/>
    <property type="match status" value="1"/>
</dbReference>
<comment type="caution">
    <text evidence="2">The sequence shown here is derived from an EMBL/GenBank/DDBJ whole genome shotgun (WGS) entry which is preliminary data.</text>
</comment>
<dbReference type="InterPro" id="IPR002611">
    <property type="entry name" value="IstB_ATP-bd"/>
</dbReference>
<dbReference type="RefSeq" id="WP_154531543.1">
    <property type="nucleotide sequence ID" value="NZ_JAQXTV010000037.1"/>
</dbReference>
<feature type="domain" description="AAA+ ATPase" evidence="1">
    <location>
        <begin position="182"/>
        <end position="307"/>
    </location>
</feature>
<keyword evidence="3" id="KW-1185">Reference proteome</keyword>
<dbReference type="Pfam" id="PF01695">
    <property type="entry name" value="IstB_IS21"/>
    <property type="match status" value="1"/>
</dbReference>
<dbReference type="SUPFAM" id="SSF52540">
    <property type="entry name" value="P-loop containing nucleoside triphosphate hydrolases"/>
    <property type="match status" value="1"/>
</dbReference>
<dbReference type="PANTHER" id="PTHR30050">
    <property type="entry name" value="CHROMOSOMAL REPLICATION INITIATOR PROTEIN DNAA"/>
    <property type="match status" value="1"/>
</dbReference>
<accession>A0A7X2MYX2</accession>
<evidence type="ECO:0000313" key="2">
    <source>
        <dbReference type="EMBL" id="MSR91646.1"/>
    </source>
</evidence>
<evidence type="ECO:0000259" key="1">
    <source>
        <dbReference type="SMART" id="SM00382"/>
    </source>
</evidence>
<proteinExistence type="predicted"/>
<reference evidence="2 3" key="1">
    <citation type="submission" date="2019-08" db="EMBL/GenBank/DDBJ databases">
        <title>In-depth cultivation of the pig gut microbiome towards novel bacterial diversity and tailored functional studies.</title>
        <authorList>
            <person name="Wylensek D."/>
            <person name="Hitch T.C.A."/>
            <person name="Clavel T."/>
        </authorList>
    </citation>
    <scope>NUCLEOTIDE SEQUENCE [LARGE SCALE GENOMIC DNA]</scope>
    <source>
        <strain evidence="2 3">WCA-383-APC-5B</strain>
    </source>
</reference>